<dbReference type="CDD" id="cd11883">
    <property type="entry name" value="SH3_Sdc25"/>
    <property type="match status" value="1"/>
</dbReference>
<dbReference type="InterPro" id="IPR001895">
    <property type="entry name" value="RASGEF_cat_dom"/>
</dbReference>
<feature type="region of interest" description="Disordered" evidence="5">
    <location>
        <begin position="1"/>
        <end position="89"/>
    </location>
</feature>
<dbReference type="VEuPathDB" id="FungiDB:PC9H_010522"/>
<evidence type="ECO:0000256" key="1">
    <source>
        <dbReference type="ARBA" id="ARBA00022443"/>
    </source>
</evidence>
<dbReference type="Gene3D" id="2.30.30.40">
    <property type="entry name" value="SH3 Domains"/>
    <property type="match status" value="1"/>
</dbReference>
<dbReference type="InterPro" id="IPR019804">
    <property type="entry name" value="Ras_G-nucl-exch_fac_CS"/>
</dbReference>
<dbReference type="SMART" id="SM00147">
    <property type="entry name" value="RasGEF"/>
    <property type="match status" value="1"/>
</dbReference>
<comment type="caution">
    <text evidence="9">The sequence shown here is derived from an EMBL/GenBank/DDBJ whole genome shotgun (WGS) entry which is preliminary data.</text>
</comment>
<dbReference type="GO" id="GO:0005886">
    <property type="term" value="C:plasma membrane"/>
    <property type="evidence" value="ECO:0007669"/>
    <property type="project" value="TreeGrafter"/>
</dbReference>
<dbReference type="InterPro" id="IPR008937">
    <property type="entry name" value="Ras-like_GEF"/>
</dbReference>
<dbReference type="PROSITE" id="PS00720">
    <property type="entry name" value="RASGEF"/>
    <property type="match status" value="1"/>
</dbReference>
<evidence type="ECO:0000256" key="3">
    <source>
        <dbReference type="PROSITE-ProRule" id="PRU00168"/>
    </source>
</evidence>
<dbReference type="CDD" id="cd00155">
    <property type="entry name" value="RasGEF"/>
    <property type="match status" value="1"/>
</dbReference>
<reference evidence="9" key="1">
    <citation type="submission" date="2019-07" db="EMBL/GenBank/DDBJ databases">
        <authorList>
            <person name="Palmer J.M."/>
        </authorList>
    </citation>
    <scope>NUCLEOTIDE SEQUENCE</scope>
    <source>
        <strain evidence="9">PC9</strain>
    </source>
</reference>
<feature type="domain" description="SH3" evidence="6">
    <location>
        <begin position="96"/>
        <end position="157"/>
    </location>
</feature>
<accession>A0A8H7DM24</accession>
<dbReference type="InterPro" id="IPR023578">
    <property type="entry name" value="Ras_GEF_dom_sf"/>
</dbReference>
<proteinExistence type="predicted"/>
<dbReference type="Proteomes" id="UP000623687">
    <property type="component" value="Unassembled WGS sequence"/>
</dbReference>
<organism evidence="9 10">
    <name type="scientific">Pleurotus ostreatus</name>
    <name type="common">Oyster mushroom</name>
    <name type="synonym">White-rot fungus</name>
    <dbReference type="NCBI Taxonomy" id="5322"/>
    <lineage>
        <taxon>Eukaryota</taxon>
        <taxon>Fungi</taxon>
        <taxon>Dikarya</taxon>
        <taxon>Basidiomycota</taxon>
        <taxon>Agaricomycotina</taxon>
        <taxon>Agaricomycetes</taxon>
        <taxon>Agaricomycetidae</taxon>
        <taxon>Agaricales</taxon>
        <taxon>Pleurotineae</taxon>
        <taxon>Pleurotaceae</taxon>
        <taxon>Pleurotus</taxon>
    </lineage>
</organism>
<dbReference type="GeneID" id="59380340"/>
<dbReference type="OrthoDB" id="28357at2759"/>
<name>A0A8H7DM24_PLEOS</name>
<evidence type="ECO:0008006" key="11">
    <source>
        <dbReference type="Google" id="ProtNLM"/>
    </source>
</evidence>
<evidence type="ECO:0000256" key="5">
    <source>
        <dbReference type="SAM" id="MobiDB-lite"/>
    </source>
</evidence>
<dbReference type="InterPro" id="IPR056685">
    <property type="entry name" value="DUF7783"/>
</dbReference>
<dbReference type="SMART" id="SM00326">
    <property type="entry name" value="SH3"/>
    <property type="match status" value="1"/>
</dbReference>
<feature type="compositionally biased region" description="Low complexity" evidence="5">
    <location>
        <begin position="10"/>
        <end position="25"/>
    </location>
</feature>
<dbReference type="InterPro" id="IPR001452">
    <property type="entry name" value="SH3_domain"/>
</dbReference>
<dbReference type="InterPro" id="IPR000651">
    <property type="entry name" value="Ras-like_Gua-exchang_fac_N"/>
</dbReference>
<dbReference type="Gene3D" id="1.10.840.10">
    <property type="entry name" value="Ras guanine-nucleotide exchange factors catalytic domain"/>
    <property type="match status" value="1"/>
</dbReference>
<dbReference type="PANTHER" id="PTHR23113">
    <property type="entry name" value="GUANINE NUCLEOTIDE EXCHANGE FACTOR"/>
    <property type="match status" value="1"/>
</dbReference>
<feature type="region of interest" description="Disordered" evidence="5">
    <location>
        <begin position="945"/>
        <end position="964"/>
    </location>
</feature>
<evidence type="ECO:0000259" key="6">
    <source>
        <dbReference type="PROSITE" id="PS50002"/>
    </source>
</evidence>
<dbReference type="PROSITE" id="PS50212">
    <property type="entry name" value="RASGEF_NTER"/>
    <property type="match status" value="1"/>
</dbReference>
<dbReference type="InterPro" id="IPR036964">
    <property type="entry name" value="RASGEF_cat_dom_sf"/>
</dbReference>
<sequence>MYSGLKIDTSVRASGPSSSRAGSRSHTPALESHPSVKGRVRSDSTTSNASSLSIVSPTSSSTNASSASLPLQYQEDSFEEPPSSPSSPYLEETVRLAPEYVLAMHDYAPQHQSATCLSFHAGQIIHVLNRDTSGWWDGELDGRRGWFPSNYVSSHVDSIKEEELPETPARQRPGHSHSMSTSSVTSWTTTSSGDSKRHGRRPSTTEAMGSDADSYCPPLMTDLLHGLSILQNAVRANRMAHFRPSTAYIISSVRAILTTTQCLPKDAPLLQRFPVLAMERKRILSVLAALVTQAKKASDTQEEEDNREYEIEVMLRLGGQVFAYVRRFLAVAVQCGLDLPDRRDSMLSISSSNDTALDDRGRDPFPNSDSFPLENADSDKPAAMEFIANSGSNLRAKSPAAQYARQQTKEMEDGYDDAGMPLLPHRSAKKLNEAKFPLRDRIIARHRPGMSSVDSTSSSSSLSSIDSNAPKVNFPAGPTSAVQVLDALRATHDRYLSTIAAFIGHAHSHSRTSHASSTGHMYDLVREIVENVCKLLTIVEAVLQHPDILAQKLINLRHAKDGLYMVTSQLAESVRLLTISPASALSEEDEKQLLLRSATAALKAGADCVAAVKVCLGLNRSVGGPFVINFPVQGEVAPSSPSGFVKQLPASQLHVLEGYSPHGVAEEDLTIQARTPSPTRSKLRGSSSGSDQSILSQLSSQHSEDTTVTTPDDNKPLPPLTISDYPVEPDLPSPTSFARTDDGTTWEGSARGHGRGRSIEDKRFHGQLPAVPLEVIHETTTDPIAWMFLHDHPQDEVAYNSEGVLVGASLDVLVEKMTPHGSIVDHTFATVFFMTFRLFSTPLELVEKLVARYNLQPPPGITEEDVYIWQRQKGSPMRLRVSNFVKTWVESNWRSADEVALPALSQFAKEVISIQYPAPAHRILESLGKVLQHADVAISPRDTRPRDLGLAINPPSAPMSSEIPRPSMTKTLLAALRSKNFASIAITDFDSLELARQLTIMECNLYCAILPDEVLETGQEGAKAPVTVKSVTTLSTLITGWVAESILSEQDVKKRTALVKFFIKVADRCTSINNFSTSRSILAALDSSTISRLHQTWTGIPQKNKLQLEALRKLADHGRNYHEYRSRLRNTAPPAVPFLGLYLTDVTFCREGNQSYRVSPRNPNKKLINFNKYHKLARIVQDMQRFQVPYTLKAITEVHEFLNVAFENSKRNGDLQDLYRRSLQIEPKQPADAPPVSDMRQLFNWTTRTQVGPPA</sequence>
<feature type="region of interest" description="Disordered" evidence="5">
    <location>
        <begin position="668"/>
        <end position="760"/>
    </location>
</feature>
<dbReference type="SUPFAM" id="SSF48366">
    <property type="entry name" value="Ras GEF"/>
    <property type="match status" value="1"/>
</dbReference>
<dbReference type="Pfam" id="PF00617">
    <property type="entry name" value="RasGEF"/>
    <property type="match status" value="1"/>
</dbReference>
<evidence type="ECO:0000256" key="4">
    <source>
        <dbReference type="PROSITE-ProRule" id="PRU00192"/>
    </source>
</evidence>
<dbReference type="InterPro" id="IPR036028">
    <property type="entry name" value="SH3-like_dom_sf"/>
</dbReference>
<dbReference type="Pfam" id="PF25006">
    <property type="entry name" value="DUF7783"/>
    <property type="match status" value="1"/>
</dbReference>
<dbReference type="PANTHER" id="PTHR23113:SF354">
    <property type="entry name" value="BUD SITE SELECTION PROTEIN 5"/>
    <property type="match status" value="1"/>
</dbReference>
<evidence type="ECO:0000259" key="8">
    <source>
        <dbReference type="PROSITE" id="PS50212"/>
    </source>
</evidence>
<keyword evidence="2 3" id="KW-0344">Guanine-nucleotide releasing factor</keyword>
<feature type="domain" description="Ras-GEF" evidence="7">
    <location>
        <begin position="990"/>
        <end position="1228"/>
    </location>
</feature>
<dbReference type="EMBL" id="JACETU010000008">
    <property type="protein sequence ID" value="KAF7422366.1"/>
    <property type="molecule type" value="Genomic_DNA"/>
</dbReference>
<feature type="compositionally biased region" description="Low complexity" evidence="5">
    <location>
        <begin position="684"/>
        <end position="701"/>
    </location>
</feature>
<dbReference type="SMART" id="SM00229">
    <property type="entry name" value="RasGEFN"/>
    <property type="match status" value="1"/>
</dbReference>
<feature type="domain" description="N-terminal Ras-GEF" evidence="8">
    <location>
        <begin position="801"/>
        <end position="935"/>
    </location>
</feature>
<evidence type="ECO:0000313" key="9">
    <source>
        <dbReference type="EMBL" id="KAF7422366.1"/>
    </source>
</evidence>
<evidence type="ECO:0000259" key="7">
    <source>
        <dbReference type="PROSITE" id="PS50009"/>
    </source>
</evidence>
<dbReference type="PROSITE" id="PS50009">
    <property type="entry name" value="RASGEF_CAT"/>
    <property type="match status" value="1"/>
</dbReference>
<dbReference type="PRINTS" id="PR00452">
    <property type="entry name" value="SH3DOMAIN"/>
</dbReference>
<dbReference type="AlphaFoldDB" id="A0A8H7DM24"/>
<dbReference type="SUPFAM" id="SSF50044">
    <property type="entry name" value="SH3-domain"/>
    <property type="match status" value="1"/>
</dbReference>
<feature type="compositionally biased region" description="Low complexity" evidence="5">
    <location>
        <begin position="176"/>
        <end position="193"/>
    </location>
</feature>
<feature type="region of interest" description="Disordered" evidence="5">
    <location>
        <begin position="348"/>
        <end position="377"/>
    </location>
</feature>
<dbReference type="GO" id="GO:0007265">
    <property type="term" value="P:Ras protein signal transduction"/>
    <property type="evidence" value="ECO:0007669"/>
    <property type="project" value="TreeGrafter"/>
</dbReference>
<feature type="compositionally biased region" description="Low complexity" evidence="5">
    <location>
        <begin position="43"/>
        <end position="71"/>
    </location>
</feature>
<feature type="region of interest" description="Disordered" evidence="5">
    <location>
        <begin position="157"/>
        <end position="212"/>
    </location>
</feature>
<dbReference type="Pfam" id="PF07653">
    <property type="entry name" value="SH3_2"/>
    <property type="match status" value="1"/>
</dbReference>
<dbReference type="Gene3D" id="1.20.870.10">
    <property type="entry name" value="Son of sevenless (SoS) protein Chain: S domain 1"/>
    <property type="match status" value="1"/>
</dbReference>
<dbReference type="PROSITE" id="PS50002">
    <property type="entry name" value="SH3"/>
    <property type="match status" value="1"/>
</dbReference>
<dbReference type="Pfam" id="PF00618">
    <property type="entry name" value="RasGEF_N"/>
    <property type="match status" value="1"/>
</dbReference>
<protein>
    <recommendedName>
        <fullName evidence="11">Ras GEF</fullName>
    </recommendedName>
</protein>
<dbReference type="CDD" id="cd06224">
    <property type="entry name" value="REM"/>
    <property type="match status" value="1"/>
</dbReference>
<dbReference type="GO" id="GO:0005085">
    <property type="term" value="F:guanyl-nucleotide exchange factor activity"/>
    <property type="evidence" value="ECO:0007669"/>
    <property type="project" value="UniProtKB-KW"/>
</dbReference>
<keyword evidence="10" id="KW-1185">Reference proteome</keyword>
<keyword evidence="1 4" id="KW-0728">SH3 domain</keyword>
<feature type="compositionally biased region" description="Low complexity" evidence="5">
    <location>
        <begin position="451"/>
        <end position="467"/>
    </location>
</feature>
<dbReference type="RefSeq" id="XP_036627398.1">
    <property type="nucleotide sequence ID" value="XM_036780015.1"/>
</dbReference>
<evidence type="ECO:0000256" key="2">
    <source>
        <dbReference type="ARBA" id="ARBA00022658"/>
    </source>
</evidence>
<feature type="region of interest" description="Disordered" evidence="5">
    <location>
        <begin position="447"/>
        <end position="467"/>
    </location>
</feature>
<evidence type="ECO:0000313" key="10">
    <source>
        <dbReference type="Proteomes" id="UP000623687"/>
    </source>
</evidence>
<gene>
    <name evidence="9" type="ORF">PC9H_010522</name>
</gene>